<dbReference type="SUPFAM" id="SSF52821">
    <property type="entry name" value="Rhodanese/Cell cycle control phosphatase"/>
    <property type="match status" value="1"/>
</dbReference>
<organism evidence="2 3">
    <name type="scientific">Pseudomonas fluorescens</name>
    <dbReference type="NCBI Taxonomy" id="294"/>
    <lineage>
        <taxon>Bacteria</taxon>
        <taxon>Pseudomonadati</taxon>
        <taxon>Pseudomonadota</taxon>
        <taxon>Gammaproteobacteria</taxon>
        <taxon>Pseudomonadales</taxon>
        <taxon>Pseudomonadaceae</taxon>
        <taxon>Pseudomonas</taxon>
    </lineage>
</organism>
<name>A0A5E6PBJ7_PSEFL</name>
<evidence type="ECO:0000259" key="1">
    <source>
        <dbReference type="PROSITE" id="PS50206"/>
    </source>
</evidence>
<dbReference type="PANTHER" id="PTHR43031:SF1">
    <property type="entry name" value="PYRIDINE NUCLEOTIDE-DISULPHIDE OXIDOREDUCTASE"/>
    <property type="match status" value="1"/>
</dbReference>
<evidence type="ECO:0000313" key="3">
    <source>
        <dbReference type="Proteomes" id="UP000325607"/>
    </source>
</evidence>
<dbReference type="InterPro" id="IPR050229">
    <property type="entry name" value="GlpE_sulfurtransferase"/>
</dbReference>
<dbReference type="EMBL" id="CABVGX010000001">
    <property type="protein sequence ID" value="VVM40511.1"/>
    <property type="molecule type" value="Genomic_DNA"/>
</dbReference>
<dbReference type="InterPro" id="IPR001763">
    <property type="entry name" value="Rhodanese-like_dom"/>
</dbReference>
<dbReference type="GO" id="GO:0004792">
    <property type="term" value="F:thiosulfate-cyanide sulfurtransferase activity"/>
    <property type="evidence" value="ECO:0007669"/>
    <property type="project" value="InterPro"/>
</dbReference>
<dbReference type="AlphaFoldDB" id="A0A5E6PBJ7"/>
<gene>
    <name evidence="2" type="ORF">PS645_00251</name>
</gene>
<dbReference type="Proteomes" id="UP000325607">
    <property type="component" value="Unassembled WGS sequence"/>
</dbReference>
<accession>A0A5E6PBJ7</accession>
<dbReference type="SMART" id="SM00450">
    <property type="entry name" value="RHOD"/>
    <property type="match status" value="1"/>
</dbReference>
<proteinExistence type="predicted"/>
<dbReference type="PROSITE" id="PS00380">
    <property type="entry name" value="RHODANESE_1"/>
    <property type="match status" value="1"/>
</dbReference>
<dbReference type="CDD" id="cd01521">
    <property type="entry name" value="RHOD_PspE2"/>
    <property type="match status" value="1"/>
</dbReference>
<dbReference type="InterPro" id="IPR001307">
    <property type="entry name" value="Thiosulphate_STrfase_CS"/>
</dbReference>
<dbReference type="PANTHER" id="PTHR43031">
    <property type="entry name" value="FAD-DEPENDENT OXIDOREDUCTASE"/>
    <property type="match status" value="1"/>
</dbReference>
<protein>
    <recommendedName>
        <fullName evidence="1">Rhodanese domain-containing protein</fullName>
    </recommendedName>
</protein>
<feature type="domain" description="Rhodanese" evidence="1">
    <location>
        <begin position="67"/>
        <end position="157"/>
    </location>
</feature>
<dbReference type="InterPro" id="IPR036873">
    <property type="entry name" value="Rhodanese-like_dom_sf"/>
</dbReference>
<dbReference type="Pfam" id="PF00581">
    <property type="entry name" value="Rhodanese"/>
    <property type="match status" value="1"/>
</dbReference>
<reference evidence="2 3" key="1">
    <citation type="submission" date="2019-09" db="EMBL/GenBank/DDBJ databases">
        <authorList>
            <person name="Chandra G."/>
            <person name="Truman W A."/>
        </authorList>
    </citation>
    <scope>NUCLEOTIDE SEQUENCE [LARGE SCALE GENOMIC DNA]</scope>
    <source>
        <strain evidence="2">PS645</strain>
    </source>
</reference>
<evidence type="ECO:0000313" key="2">
    <source>
        <dbReference type="EMBL" id="VVM40511.1"/>
    </source>
</evidence>
<dbReference type="PROSITE" id="PS50206">
    <property type="entry name" value="RHODANESE_3"/>
    <property type="match status" value="1"/>
</dbReference>
<sequence>MSVLCATVALGLTPIKSPDTYHSEAPPMTSPVSEIPAAPSAIALMHFSNRLTFETDCSDVHGSQQTASVDFILVDVRGPLAFERGHVPGAINIPGRLLTSAALTDYPQSTLFVVYCAGPHCNGANKAAVKLAALGYPVKEMIGGVTGWLDEGFELSAAAPGSSRQAIGCEC</sequence>
<dbReference type="Gene3D" id="3.40.250.10">
    <property type="entry name" value="Rhodanese-like domain"/>
    <property type="match status" value="1"/>
</dbReference>